<dbReference type="InterPro" id="IPR025282">
    <property type="entry name" value="DUF4214"/>
</dbReference>
<organism evidence="2 3">
    <name type="scientific">Metarhizobium album</name>
    <dbReference type="NCBI Taxonomy" id="2182425"/>
    <lineage>
        <taxon>Bacteria</taxon>
        <taxon>Pseudomonadati</taxon>
        <taxon>Pseudomonadota</taxon>
        <taxon>Alphaproteobacteria</taxon>
        <taxon>Hyphomicrobiales</taxon>
        <taxon>Rhizobiaceae</taxon>
        <taxon>Metarhizobium</taxon>
    </lineage>
</organism>
<dbReference type="Proteomes" id="UP000245252">
    <property type="component" value="Unassembled WGS sequence"/>
</dbReference>
<name>A0A2U2DU34_9HYPH</name>
<accession>A0A2U2DU34</accession>
<dbReference type="Pfam" id="PF13946">
    <property type="entry name" value="DUF4214"/>
    <property type="match status" value="1"/>
</dbReference>
<dbReference type="InterPro" id="IPR038255">
    <property type="entry name" value="PBS_linker_sf"/>
</dbReference>
<evidence type="ECO:0000313" key="2">
    <source>
        <dbReference type="EMBL" id="PWE56729.1"/>
    </source>
</evidence>
<comment type="caution">
    <text evidence="2">The sequence shown here is derived from an EMBL/GenBank/DDBJ whole genome shotgun (WGS) entry which is preliminary data.</text>
</comment>
<evidence type="ECO:0000313" key="3">
    <source>
        <dbReference type="Proteomes" id="UP000245252"/>
    </source>
</evidence>
<protein>
    <recommendedName>
        <fullName evidence="1">DUF4214 domain-containing protein</fullName>
    </recommendedName>
</protein>
<keyword evidence="3" id="KW-1185">Reference proteome</keyword>
<evidence type="ECO:0000259" key="1">
    <source>
        <dbReference type="Pfam" id="PF13946"/>
    </source>
</evidence>
<gene>
    <name evidence="2" type="ORF">DEM27_10220</name>
</gene>
<dbReference type="AlphaFoldDB" id="A0A2U2DU34"/>
<sequence length="361" mass="38746">MGCGKEVVSDALEEAGKNAVIKILTPQLGQQLVNSLMNTEEARGLLVNFANESGDVLKKGILGFGTMSATEYKQMSDRLFVETYANFANGLGSVMERNGLLKSNYLDPVYKALNISINNIEYGTSDVKFGAGEPQSSNGNDFIVTPGSAIGIDTADGDDVVLMGTGGSSVSDSGGSDTYVAQGNGNEAYFSANSSDVYVTAYEGGASITHFQTGDHDNILGFSRAHFYDQSVAFDRDGNAGQAYRLYQAAFDRKPDASGLGHWIQELDDAATDLISMANSFIVSDEFRITYGTPDTVSNSAFLSLVYQNVLDRSPDDGGFSYWIAELDGGLEREKMLASFSESNENKANVALDIENGIWYV</sequence>
<reference evidence="2 3" key="1">
    <citation type="submission" date="2018-05" db="EMBL/GenBank/DDBJ databases">
        <title>The draft genome of strain NS-104.</title>
        <authorList>
            <person name="Hang P."/>
            <person name="Jiang J."/>
        </authorList>
    </citation>
    <scope>NUCLEOTIDE SEQUENCE [LARGE SCALE GENOMIC DNA]</scope>
    <source>
        <strain evidence="2 3">NS-104</strain>
    </source>
</reference>
<feature type="domain" description="DUF4214" evidence="1">
    <location>
        <begin position="278"/>
        <end position="349"/>
    </location>
</feature>
<proteinExistence type="predicted"/>
<dbReference type="Gene3D" id="1.10.3130.20">
    <property type="entry name" value="Phycobilisome linker domain"/>
    <property type="match status" value="1"/>
</dbReference>
<dbReference type="EMBL" id="QFBC01000003">
    <property type="protein sequence ID" value="PWE56729.1"/>
    <property type="molecule type" value="Genomic_DNA"/>
</dbReference>